<keyword evidence="4" id="KW-1185">Reference proteome</keyword>
<dbReference type="Gene3D" id="3.40.50.2000">
    <property type="entry name" value="Glycogen Phosphorylase B"/>
    <property type="match status" value="2"/>
</dbReference>
<dbReference type="InterPro" id="IPR028098">
    <property type="entry name" value="Glyco_trans_4-like_N"/>
</dbReference>
<dbReference type="PANTHER" id="PTHR12526:SF630">
    <property type="entry name" value="GLYCOSYLTRANSFERASE"/>
    <property type="match status" value="1"/>
</dbReference>
<protein>
    <recommendedName>
        <fullName evidence="5">Glycosyltransferase</fullName>
    </recommendedName>
</protein>
<evidence type="ECO:0008006" key="5">
    <source>
        <dbReference type="Google" id="ProtNLM"/>
    </source>
</evidence>
<dbReference type="RefSeq" id="WP_006011794.1">
    <property type="nucleotide sequence ID" value="NZ_AUAV01000014.1"/>
</dbReference>
<feature type="domain" description="Glycosyltransferase subfamily 4-like N-terminal" evidence="2">
    <location>
        <begin position="58"/>
        <end position="179"/>
    </location>
</feature>
<proteinExistence type="predicted"/>
<sequence>MELIKNQHIVFVINSLEGGGAEKVICDWLTEMEPVFTQSRSKVTLLLLDDLPEANVVPNYVNKQTLDSKGKLFSSYTCLKKTLMTNKPDIIFSFLNRSNVLCSLIGRQLDIPAIISERSNTSQHFGNSLKGKFSKLIVRIVYSRASRIIAVSEGVRLDLIANFCIQSDRCTTLQNAYNKDKLIEKSNLEIEAEIPENGFIIAIGRLHLVKNFELLINAYAQSNINIPLLILGEGPLRKKLQKQIDSLNCTNKIFLKGYQVNPYPYIKNAAYMVSTSNAEGFPNAIAEALCLGTPIVATNCESGPAEILADDVYFTTMDAEIVKYGVLCKPKSINAVKSGLRLMTKIDKTAAYRQTLQTRAQQYSFDNVRATLIAEINRLVKSK</sequence>
<dbReference type="CDD" id="cd03811">
    <property type="entry name" value="GT4_GT28_WabH-like"/>
    <property type="match status" value="1"/>
</dbReference>
<dbReference type="PANTHER" id="PTHR12526">
    <property type="entry name" value="GLYCOSYLTRANSFERASE"/>
    <property type="match status" value="1"/>
</dbReference>
<organism evidence="3 4">
    <name type="scientific">Brumicola pallidula DSM 14239 = ACAM 615</name>
    <dbReference type="NCBI Taxonomy" id="1121922"/>
    <lineage>
        <taxon>Bacteria</taxon>
        <taxon>Pseudomonadati</taxon>
        <taxon>Pseudomonadota</taxon>
        <taxon>Gammaproteobacteria</taxon>
        <taxon>Alteromonadales</taxon>
        <taxon>Alteromonadaceae</taxon>
        <taxon>Brumicola</taxon>
    </lineage>
</organism>
<reference evidence="4" key="1">
    <citation type="journal article" date="2014" name="Environ. Microbiol.">
        <title>Comparative genomics of the marine bacterial genus Glaciecola reveals the high degree of genomic diversity and genomic characteristic for cold adaptation.</title>
        <authorList>
            <person name="Qin Q.L."/>
            <person name="Xie B.B."/>
            <person name="Yu Y."/>
            <person name="Shu Y.L."/>
            <person name="Rong J.C."/>
            <person name="Zhang Y.J."/>
            <person name="Zhao D.L."/>
            <person name="Chen X.L."/>
            <person name="Zhang X.Y."/>
            <person name="Chen B."/>
            <person name="Zhou B.C."/>
            <person name="Zhang Y.Z."/>
        </authorList>
    </citation>
    <scope>NUCLEOTIDE SEQUENCE [LARGE SCALE GENOMIC DNA]</scope>
    <source>
        <strain evidence="4">ACAM 615</strain>
    </source>
</reference>
<dbReference type="GO" id="GO:1901135">
    <property type="term" value="P:carbohydrate derivative metabolic process"/>
    <property type="evidence" value="ECO:0007669"/>
    <property type="project" value="UniProtKB-ARBA"/>
</dbReference>
<accession>K6ZFQ3</accession>
<evidence type="ECO:0000259" key="2">
    <source>
        <dbReference type="Pfam" id="PF13439"/>
    </source>
</evidence>
<dbReference type="STRING" id="1121922.GCA_000428905_02705"/>
<dbReference type="Pfam" id="PF00534">
    <property type="entry name" value="Glycos_transf_1"/>
    <property type="match status" value="1"/>
</dbReference>
<feature type="domain" description="Glycosyl transferase family 1" evidence="1">
    <location>
        <begin position="195"/>
        <end position="349"/>
    </location>
</feature>
<dbReference type="GO" id="GO:0016757">
    <property type="term" value="F:glycosyltransferase activity"/>
    <property type="evidence" value="ECO:0007669"/>
    <property type="project" value="InterPro"/>
</dbReference>
<dbReference type="EMBL" id="BAEQ01000042">
    <property type="protein sequence ID" value="GAC29192.1"/>
    <property type="molecule type" value="Genomic_DNA"/>
</dbReference>
<dbReference type="Pfam" id="PF13439">
    <property type="entry name" value="Glyco_transf_4"/>
    <property type="match status" value="1"/>
</dbReference>
<name>K6ZFQ3_9ALTE</name>
<dbReference type="Proteomes" id="UP000006251">
    <property type="component" value="Unassembled WGS sequence"/>
</dbReference>
<dbReference type="InterPro" id="IPR001296">
    <property type="entry name" value="Glyco_trans_1"/>
</dbReference>
<evidence type="ECO:0000313" key="3">
    <source>
        <dbReference type="EMBL" id="GAC29192.1"/>
    </source>
</evidence>
<dbReference type="OrthoDB" id="9792269at2"/>
<evidence type="ECO:0000259" key="1">
    <source>
        <dbReference type="Pfam" id="PF00534"/>
    </source>
</evidence>
<dbReference type="AlphaFoldDB" id="K6ZFQ3"/>
<comment type="caution">
    <text evidence="3">The sequence shown here is derived from an EMBL/GenBank/DDBJ whole genome shotgun (WGS) entry which is preliminary data.</text>
</comment>
<evidence type="ECO:0000313" key="4">
    <source>
        <dbReference type="Proteomes" id="UP000006251"/>
    </source>
</evidence>
<dbReference type="SUPFAM" id="SSF53756">
    <property type="entry name" value="UDP-Glycosyltransferase/glycogen phosphorylase"/>
    <property type="match status" value="1"/>
</dbReference>
<gene>
    <name evidence="3" type="ORF">GPAL_2331</name>
</gene>